<protein>
    <submittedName>
        <fullName evidence="1">Uncharacterized protein</fullName>
    </submittedName>
</protein>
<evidence type="ECO:0000313" key="2">
    <source>
        <dbReference type="Proteomes" id="UP000539642"/>
    </source>
</evidence>
<accession>A0A840V0F1</accession>
<dbReference type="EMBL" id="JACHEO010000011">
    <property type="protein sequence ID" value="MBB5348358.1"/>
    <property type="molecule type" value="Genomic_DNA"/>
</dbReference>
<dbReference type="Proteomes" id="UP000539642">
    <property type="component" value="Unassembled WGS sequence"/>
</dbReference>
<gene>
    <name evidence="1" type="ORF">HNQ81_002093</name>
</gene>
<comment type="caution">
    <text evidence="1">The sequence shown here is derived from an EMBL/GenBank/DDBJ whole genome shotgun (WGS) entry which is preliminary data.</text>
</comment>
<organism evidence="1 2">
    <name type="scientific">Desulfoprunum benzoelyticum</name>
    <dbReference type="NCBI Taxonomy" id="1506996"/>
    <lineage>
        <taxon>Bacteria</taxon>
        <taxon>Pseudomonadati</taxon>
        <taxon>Thermodesulfobacteriota</taxon>
        <taxon>Desulfobulbia</taxon>
        <taxon>Desulfobulbales</taxon>
        <taxon>Desulfobulbaceae</taxon>
        <taxon>Desulfoprunum</taxon>
    </lineage>
</organism>
<proteinExistence type="predicted"/>
<evidence type="ECO:0000313" key="1">
    <source>
        <dbReference type="EMBL" id="MBB5348358.1"/>
    </source>
</evidence>
<sequence length="255" mass="27848">MKEIINDTMRAGIVGIPPLAIIGMLEESGAQVFDLDEPIIRKDIDAASPHLPRVYCAILRTVVINAMTLELDRIYIDVGPGKCDSALHTATILADLLPGTTVIPTRNRDRVDFGTPLCRTRMPLVDKMSAITAAVRKTKPAVDAPPCLPSAGFWGVPPRDFSLLALFPDTTHVYGWARCMENKTPDNKALEEHYNPDVPTVFFAQSFCAKTALAQHLARRHPRGLYLDCDVTVGNSAKSKIQAFLELSGVGCAPR</sequence>
<dbReference type="AlphaFoldDB" id="A0A840V0F1"/>
<dbReference type="RefSeq" id="WP_183351022.1">
    <property type="nucleotide sequence ID" value="NZ_JACHEO010000011.1"/>
</dbReference>
<reference evidence="1 2" key="1">
    <citation type="submission" date="2020-08" db="EMBL/GenBank/DDBJ databases">
        <title>Genomic Encyclopedia of Type Strains, Phase IV (KMG-IV): sequencing the most valuable type-strain genomes for metagenomic binning, comparative biology and taxonomic classification.</title>
        <authorList>
            <person name="Goeker M."/>
        </authorList>
    </citation>
    <scope>NUCLEOTIDE SEQUENCE [LARGE SCALE GENOMIC DNA]</scope>
    <source>
        <strain evidence="1 2">DSM 28570</strain>
    </source>
</reference>
<name>A0A840V0F1_9BACT</name>
<keyword evidence="2" id="KW-1185">Reference proteome</keyword>